<dbReference type="EMBL" id="CM046131">
    <property type="protein sequence ID" value="KAI8431080.1"/>
    <property type="molecule type" value="Genomic_DNA"/>
</dbReference>
<keyword evidence="2" id="KW-1185">Reference proteome</keyword>
<name>A0ACC0K4A7_CHOFU</name>
<protein>
    <submittedName>
        <fullName evidence="1">Uncharacterized protein</fullName>
    </submittedName>
</protein>
<dbReference type="Proteomes" id="UP001064048">
    <property type="component" value="Chromosome Z"/>
</dbReference>
<sequence>MNKVLIFAVLGLCCLECTGRMPAEPPLGSLPFIVYFESRYRGLCVGSLVSRTAVLTAAVCVSDPKEARDTRPINVVCGTNYRHVRRGIRVQVTKVILPRLPNVTGDRGYLLQKSAALLLLKRKVPDALAEVPTRAIDIDFLGEDQLSLQDECIMIGWHFFNHDDEIYPVQKFLIRRKLRLQFLNLVTKQSYCDTLLLKFENALEDLGYMGFFSKSDLRCFRDGMYGAPLVCKSGRVVGMLLAPDAQWKNCTGFSNLVHTLNTRFMANFFECVKQFFEPEVRIDWRKIKHVGTYNEINEEEGVIRDMYDGVITDFDNTSEEDSGY</sequence>
<accession>A0ACC0K4A7</accession>
<gene>
    <name evidence="1" type="ORF">MSG28_001139</name>
</gene>
<comment type="caution">
    <text evidence="1">The sequence shown here is derived from an EMBL/GenBank/DDBJ whole genome shotgun (WGS) entry which is preliminary data.</text>
</comment>
<evidence type="ECO:0000313" key="1">
    <source>
        <dbReference type="EMBL" id="KAI8431080.1"/>
    </source>
</evidence>
<evidence type="ECO:0000313" key="2">
    <source>
        <dbReference type="Proteomes" id="UP001064048"/>
    </source>
</evidence>
<proteinExistence type="predicted"/>
<organism evidence="1 2">
    <name type="scientific">Choristoneura fumiferana</name>
    <name type="common">Spruce budworm moth</name>
    <name type="synonym">Archips fumiferana</name>
    <dbReference type="NCBI Taxonomy" id="7141"/>
    <lineage>
        <taxon>Eukaryota</taxon>
        <taxon>Metazoa</taxon>
        <taxon>Ecdysozoa</taxon>
        <taxon>Arthropoda</taxon>
        <taxon>Hexapoda</taxon>
        <taxon>Insecta</taxon>
        <taxon>Pterygota</taxon>
        <taxon>Neoptera</taxon>
        <taxon>Endopterygota</taxon>
        <taxon>Lepidoptera</taxon>
        <taxon>Glossata</taxon>
        <taxon>Ditrysia</taxon>
        <taxon>Tortricoidea</taxon>
        <taxon>Tortricidae</taxon>
        <taxon>Tortricinae</taxon>
        <taxon>Choristoneura</taxon>
    </lineage>
</organism>
<reference evidence="1 2" key="1">
    <citation type="journal article" date="2022" name="Genome Biol. Evol.">
        <title>The Spruce Budworm Genome: Reconstructing the Evolutionary History of Antifreeze Proteins.</title>
        <authorList>
            <person name="Beliveau C."/>
            <person name="Gagne P."/>
            <person name="Picq S."/>
            <person name="Vernygora O."/>
            <person name="Keeling C.I."/>
            <person name="Pinkney K."/>
            <person name="Doucet D."/>
            <person name="Wen F."/>
            <person name="Johnston J.S."/>
            <person name="Maaroufi H."/>
            <person name="Boyle B."/>
            <person name="Laroche J."/>
            <person name="Dewar K."/>
            <person name="Juretic N."/>
            <person name="Blackburn G."/>
            <person name="Nisole A."/>
            <person name="Brunet B."/>
            <person name="Brandao M."/>
            <person name="Lumley L."/>
            <person name="Duan J."/>
            <person name="Quan G."/>
            <person name="Lucarotti C.J."/>
            <person name="Roe A.D."/>
            <person name="Sperling F.A.H."/>
            <person name="Levesque R.C."/>
            <person name="Cusson M."/>
        </authorList>
    </citation>
    <scope>NUCLEOTIDE SEQUENCE [LARGE SCALE GENOMIC DNA]</scope>
    <source>
        <strain evidence="1">Glfc:IPQL:Cfum</strain>
    </source>
</reference>